<organism evidence="3 4">
    <name type="scientific">Neocallimastix californiae</name>
    <dbReference type="NCBI Taxonomy" id="1754190"/>
    <lineage>
        <taxon>Eukaryota</taxon>
        <taxon>Fungi</taxon>
        <taxon>Fungi incertae sedis</taxon>
        <taxon>Chytridiomycota</taxon>
        <taxon>Chytridiomycota incertae sedis</taxon>
        <taxon>Neocallimastigomycetes</taxon>
        <taxon>Neocallimastigales</taxon>
        <taxon>Neocallimastigaceae</taxon>
        <taxon>Neocallimastix</taxon>
    </lineage>
</organism>
<dbReference type="Pfam" id="PF20597">
    <property type="entry name" value="pAdhesive_15"/>
    <property type="match status" value="1"/>
</dbReference>
<comment type="caution">
    <text evidence="3">The sequence shown here is derived from an EMBL/GenBank/DDBJ whole genome shotgun (WGS) entry which is preliminary data.</text>
</comment>
<dbReference type="Proteomes" id="UP000193920">
    <property type="component" value="Unassembled WGS sequence"/>
</dbReference>
<dbReference type="STRING" id="1754190.A0A1Y2CS26"/>
<gene>
    <name evidence="3" type="ORF">LY90DRAFT_508653</name>
</gene>
<evidence type="ECO:0000313" key="4">
    <source>
        <dbReference type="Proteomes" id="UP000193920"/>
    </source>
</evidence>
<dbReference type="NCBIfam" id="TIGR04215">
    <property type="entry name" value="choice_anch_A"/>
    <property type="match status" value="1"/>
</dbReference>
<protein>
    <recommendedName>
        <fullName evidence="2">Choice-of-anchor A domain-containing protein</fullName>
    </recommendedName>
</protein>
<dbReference type="EMBL" id="MCOG01000099">
    <property type="protein sequence ID" value="ORY49706.1"/>
    <property type="molecule type" value="Genomic_DNA"/>
</dbReference>
<accession>A0A1Y2CS26</accession>
<dbReference type="OrthoDB" id="2148240at2759"/>
<dbReference type="InterPro" id="IPR026588">
    <property type="entry name" value="Choice_anch_A"/>
</dbReference>
<evidence type="ECO:0000313" key="3">
    <source>
        <dbReference type="EMBL" id="ORY49706.1"/>
    </source>
</evidence>
<reference evidence="3 4" key="1">
    <citation type="submission" date="2016-08" db="EMBL/GenBank/DDBJ databases">
        <title>A Parts List for Fungal Cellulosomes Revealed by Comparative Genomics.</title>
        <authorList>
            <consortium name="DOE Joint Genome Institute"/>
            <person name="Haitjema C.H."/>
            <person name="Gilmore S.P."/>
            <person name="Henske J.K."/>
            <person name="Solomon K.V."/>
            <person name="De Groot R."/>
            <person name="Kuo A."/>
            <person name="Mondo S.J."/>
            <person name="Salamov A.A."/>
            <person name="Labutti K."/>
            <person name="Zhao Z."/>
            <person name="Chiniquy J."/>
            <person name="Barry K."/>
            <person name="Brewer H.M."/>
            <person name="Purvine S.O."/>
            <person name="Wright A.T."/>
            <person name="Boxma B."/>
            <person name="Van Alen T."/>
            <person name="Hackstein J.H."/>
            <person name="Baker S.E."/>
            <person name="Grigoriev I.V."/>
            <person name="O'Malley M.A."/>
        </authorList>
    </citation>
    <scope>NUCLEOTIDE SEQUENCE [LARGE SCALE GENOMIC DNA]</scope>
    <source>
        <strain evidence="3 4">G1</strain>
    </source>
</reference>
<proteinExistence type="predicted"/>
<feature type="domain" description="Choice-of-anchor A" evidence="2">
    <location>
        <begin position="96"/>
        <end position="363"/>
    </location>
</feature>
<feature type="compositionally biased region" description="Acidic residues" evidence="1">
    <location>
        <begin position="46"/>
        <end position="78"/>
    </location>
</feature>
<keyword evidence="4" id="KW-1185">Reference proteome</keyword>
<sequence length="371" mass="41346">MIESNVKDEEAKKEIIDDIIDALEKSDNEEEKEEADDSDIKIVEDKDNDDDVEVVDAETESGTDSFSEDETESEAAEIETEKDTPIPTGECSTEVFGVVQQFNGFFFGDFTGFSSDVQGRLAAKGTVNISGGYQNGAFTYDPVSHSRQTYLDCTDGKMKGDIKYSIIAGSLNFRDGGEILNGGVAYQKSVQMPGYINEAIKRHKCSIDKKNINSIVDFDKEKKNVSGISERLSQLKVNTKSRNEWGRLVIDLVPGKKVQVVKIDNLSQFWGIQINENGVNMKDTTIVFNLNYDNVTFMNFDISNLNKYATNILWNIPKARKVHIENFRIQGSLLAPNADIQGTNGNIQGQMIGNSFKGNLQIDWVPFYGCI</sequence>
<evidence type="ECO:0000256" key="1">
    <source>
        <dbReference type="SAM" id="MobiDB-lite"/>
    </source>
</evidence>
<name>A0A1Y2CS26_9FUNG</name>
<evidence type="ECO:0000259" key="2">
    <source>
        <dbReference type="Pfam" id="PF20597"/>
    </source>
</evidence>
<dbReference type="AlphaFoldDB" id="A0A1Y2CS26"/>
<feature type="region of interest" description="Disordered" evidence="1">
    <location>
        <begin position="22"/>
        <end position="88"/>
    </location>
</feature>
<feature type="compositionally biased region" description="Acidic residues" evidence="1">
    <location>
        <begin position="27"/>
        <end position="37"/>
    </location>
</feature>